<dbReference type="Proteomes" id="UP000315842">
    <property type="component" value="Unassembled WGS sequence"/>
</dbReference>
<feature type="transmembrane region" description="Helical" evidence="2">
    <location>
        <begin position="104"/>
        <end position="125"/>
    </location>
</feature>
<dbReference type="RefSeq" id="WP_141322489.1">
    <property type="nucleotide sequence ID" value="NZ_BJLP01000082.1"/>
</dbReference>
<evidence type="ECO:0000313" key="3">
    <source>
        <dbReference type="EMBL" id="GEA82690.1"/>
    </source>
</evidence>
<evidence type="ECO:0000313" key="4">
    <source>
        <dbReference type="Proteomes" id="UP000315842"/>
    </source>
</evidence>
<feature type="transmembrane region" description="Helical" evidence="2">
    <location>
        <begin position="26"/>
        <end position="47"/>
    </location>
</feature>
<name>A0A4Y3KI93_CELUD</name>
<evidence type="ECO:0000256" key="1">
    <source>
        <dbReference type="SAM" id="MobiDB-lite"/>
    </source>
</evidence>
<keyword evidence="2" id="KW-1133">Transmembrane helix</keyword>
<gene>
    <name evidence="3" type="ORF">CUD01_31340</name>
</gene>
<evidence type="ECO:0000256" key="2">
    <source>
        <dbReference type="SAM" id="Phobius"/>
    </source>
</evidence>
<sequence>MTTTSTTPAGARGDERTAPPHRRSTTLLALVLPLALMAVPALAALGWRDELPERIANHWGADGPDGFSSFAGAFVPLLVGTGLCVAQWAFAFWRGHDGVTRRGLVATSAGLGALYAVVVTGTLASQRGLADGALAPGGGPTVVLGLAAAVVVAGVAFLLAPADARLPARGPVDADARRVPLSRTQRAAWTRTVGSPSALLPAGAVVAATTVLAAVLDEWMALLVPVGLSVLLAAMLLWRVTVDARGLEARSVLGWPRVRVPVDEVLRADVVDVRPLREFGGWGYRLGRGGRAGLVLRAGEAIQVRRTGSRVLVVTVDDAATAAALLNTLADRRRPRDDRAERGTPRATAG</sequence>
<proteinExistence type="predicted"/>
<dbReference type="AlphaFoldDB" id="A0A4Y3KI93"/>
<dbReference type="EMBL" id="BJLP01000082">
    <property type="protein sequence ID" value="GEA82690.1"/>
    <property type="molecule type" value="Genomic_DNA"/>
</dbReference>
<feature type="region of interest" description="Disordered" evidence="1">
    <location>
        <begin position="1"/>
        <end position="22"/>
    </location>
</feature>
<keyword evidence="2" id="KW-0812">Transmembrane</keyword>
<feature type="transmembrane region" description="Helical" evidence="2">
    <location>
        <begin position="222"/>
        <end position="240"/>
    </location>
</feature>
<comment type="caution">
    <text evidence="3">The sequence shown here is derived from an EMBL/GenBank/DDBJ whole genome shotgun (WGS) entry which is preliminary data.</text>
</comment>
<organism evidence="3 4">
    <name type="scientific">Cellulomonas uda</name>
    <dbReference type="NCBI Taxonomy" id="1714"/>
    <lineage>
        <taxon>Bacteria</taxon>
        <taxon>Bacillati</taxon>
        <taxon>Actinomycetota</taxon>
        <taxon>Actinomycetes</taxon>
        <taxon>Micrococcales</taxon>
        <taxon>Cellulomonadaceae</taxon>
        <taxon>Cellulomonas</taxon>
    </lineage>
</organism>
<feature type="transmembrane region" description="Helical" evidence="2">
    <location>
        <begin position="137"/>
        <end position="160"/>
    </location>
</feature>
<keyword evidence="2" id="KW-0472">Membrane</keyword>
<accession>A0A4Y3KI93</accession>
<feature type="transmembrane region" description="Helical" evidence="2">
    <location>
        <begin position="198"/>
        <end position="216"/>
    </location>
</feature>
<evidence type="ECO:0008006" key="5">
    <source>
        <dbReference type="Google" id="ProtNLM"/>
    </source>
</evidence>
<reference evidence="3 4" key="1">
    <citation type="submission" date="2019-06" db="EMBL/GenBank/DDBJ databases">
        <title>Whole genome shotgun sequence of Cellulomonas uda NBRC 3747.</title>
        <authorList>
            <person name="Hosoyama A."/>
            <person name="Uohara A."/>
            <person name="Ohji S."/>
            <person name="Ichikawa N."/>
        </authorList>
    </citation>
    <scope>NUCLEOTIDE SEQUENCE [LARGE SCALE GENOMIC DNA]</scope>
    <source>
        <strain evidence="3 4">NBRC 3747</strain>
    </source>
</reference>
<feature type="transmembrane region" description="Helical" evidence="2">
    <location>
        <begin position="67"/>
        <end position="92"/>
    </location>
</feature>
<protein>
    <recommendedName>
        <fullName evidence="5">DUF1648 domain-containing protein</fullName>
    </recommendedName>
</protein>
<keyword evidence="4" id="KW-1185">Reference proteome</keyword>